<gene>
    <name evidence="1" type="ORF">PFISCL1PPCAC_18214</name>
</gene>
<feature type="non-terminal residue" evidence="1">
    <location>
        <position position="1"/>
    </location>
</feature>
<comment type="caution">
    <text evidence="1">The sequence shown here is derived from an EMBL/GenBank/DDBJ whole genome shotgun (WGS) entry which is preliminary data.</text>
</comment>
<proteinExistence type="predicted"/>
<feature type="non-terminal residue" evidence="1">
    <location>
        <position position="251"/>
    </location>
</feature>
<reference evidence="1" key="1">
    <citation type="submission" date="2023-10" db="EMBL/GenBank/DDBJ databases">
        <title>Genome assembly of Pristionchus species.</title>
        <authorList>
            <person name="Yoshida K."/>
            <person name="Sommer R.J."/>
        </authorList>
    </citation>
    <scope>NUCLEOTIDE SEQUENCE</scope>
    <source>
        <strain evidence="1">RS5133</strain>
    </source>
</reference>
<name>A0AAV5W516_9BILA</name>
<sequence>FDLESMLQVSQTMHAYVGEVMAKAEAKDAEYLSISQCSPSGHAFQLENFELRGAPNYMYRLRQIEYTDTDGANQRSLYEYEKIYTGRQQFSEYFVTREMEASTPDPMFFTRLKFALQRKSFKKLRIINLGFDLLSKCIQMFMDCSFQAIHIGLPLIKYPVHRRILTKLLLDLSCQEMIIEDFPEITLDTEKDAPLFNELFVQNFVKTGHTHYCIHVQHKQVARWDPVVVTPSRTIAFEVLPRFQNFNISTW</sequence>
<evidence type="ECO:0000313" key="2">
    <source>
        <dbReference type="Proteomes" id="UP001432322"/>
    </source>
</evidence>
<organism evidence="1 2">
    <name type="scientific">Pristionchus fissidentatus</name>
    <dbReference type="NCBI Taxonomy" id="1538716"/>
    <lineage>
        <taxon>Eukaryota</taxon>
        <taxon>Metazoa</taxon>
        <taxon>Ecdysozoa</taxon>
        <taxon>Nematoda</taxon>
        <taxon>Chromadorea</taxon>
        <taxon>Rhabditida</taxon>
        <taxon>Rhabditina</taxon>
        <taxon>Diplogasteromorpha</taxon>
        <taxon>Diplogasteroidea</taxon>
        <taxon>Neodiplogasteridae</taxon>
        <taxon>Pristionchus</taxon>
    </lineage>
</organism>
<keyword evidence="2" id="KW-1185">Reference proteome</keyword>
<protein>
    <submittedName>
        <fullName evidence="1">Uncharacterized protein</fullName>
    </submittedName>
</protein>
<dbReference type="Proteomes" id="UP001432322">
    <property type="component" value="Unassembled WGS sequence"/>
</dbReference>
<accession>A0AAV5W516</accession>
<dbReference type="AlphaFoldDB" id="A0AAV5W516"/>
<evidence type="ECO:0000313" key="1">
    <source>
        <dbReference type="EMBL" id="GMT26917.1"/>
    </source>
</evidence>
<dbReference type="EMBL" id="BTSY01000005">
    <property type="protein sequence ID" value="GMT26917.1"/>
    <property type="molecule type" value="Genomic_DNA"/>
</dbReference>